<accession>Q2GHY0</accession>
<dbReference type="Gene3D" id="3.40.50.11280">
    <property type="entry name" value="Glutamate-cysteine ligase, N-terminal domain"/>
    <property type="match status" value="1"/>
</dbReference>
<name>Q2GHY0_EHRCR</name>
<gene>
    <name evidence="1" type="primary">gshA</name>
    <name evidence="1" type="ordered locus">ECH_0125</name>
</gene>
<dbReference type="EC" id="6.3.2.2" evidence="1"/>
<dbReference type="KEGG" id="ech:ECH_0125"/>
<dbReference type="NCBIfam" id="TIGR02049">
    <property type="entry name" value="gshA_ferroox"/>
    <property type="match status" value="1"/>
</dbReference>
<dbReference type="EMBL" id="CP000236">
    <property type="protein sequence ID" value="ABD45326.1"/>
    <property type="molecule type" value="Genomic_DNA"/>
</dbReference>
<organism evidence="1 2">
    <name type="scientific">Ehrlichia chaffeensis (strain ATCC CRL-10679 / Arkansas)</name>
    <dbReference type="NCBI Taxonomy" id="205920"/>
    <lineage>
        <taxon>Bacteria</taxon>
        <taxon>Pseudomonadati</taxon>
        <taxon>Pseudomonadota</taxon>
        <taxon>Alphaproteobacteria</taxon>
        <taxon>Rickettsiales</taxon>
        <taxon>Anaplasmataceae</taxon>
        <taxon>Ehrlichia</taxon>
    </lineage>
</organism>
<sequence length="410" mass="46765">MTVIIDTLNDILTKYKLDIENWFFNKFTKYNPVLNISVDLRVSDYKIAPVDTNIFPAGYNNFTEQSQIYASRLLREYVVNYANCSKILIIAENHTRNLKYIDSLIVLKNIVNNAGFVVEVGICNINQNIELISSTGRVINCLCLTNDNGVLRAGCRFIPDLILVNNDMTSGIPEVLQGLKYQSIMPSLFLGWFNRSKSNHFSIYKKLSKEFCESFNIDPWLISAFFSSCSNICFFNSQGIDDIANEVDVVISKIRNKFQLYSIKEQPYVFVKADNGTYGMGILVAYCGDDILMLNRKKRNKMKKIKDGNVVSSVIIQEGITTREIFNGYVAEPLVYFIGHTPSCYLYRYHSVKDRFSNLNSVGCDFIDISYKQQDILYWNIIGKIAVLAAAIEMHEISNVNVMEQNCLLS</sequence>
<keyword evidence="1" id="KW-0436">Ligase</keyword>
<dbReference type="Pfam" id="PF08886">
    <property type="entry name" value="GshA"/>
    <property type="match status" value="1"/>
</dbReference>
<evidence type="ECO:0000313" key="1">
    <source>
        <dbReference type="EMBL" id="ABD45326.1"/>
    </source>
</evidence>
<dbReference type="Proteomes" id="UP000008320">
    <property type="component" value="Chromosome"/>
</dbReference>
<protein>
    <submittedName>
        <fullName evidence="1">Glutamate--cysteine ligase</fullName>
        <ecNumber evidence="1">6.3.2.2</ecNumber>
    </submittedName>
</protein>
<evidence type="ECO:0000313" key="2">
    <source>
        <dbReference type="Proteomes" id="UP000008320"/>
    </source>
</evidence>
<proteinExistence type="predicted"/>
<dbReference type="InterPro" id="IPR011718">
    <property type="entry name" value="GshA"/>
</dbReference>
<reference evidence="1 2" key="1">
    <citation type="journal article" date="2006" name="PLoS Genet.">
        <title>Comparative genomics of emerging human ehrlichiosis agents.</title>
        <authorList>
            <person name="Dunning Hotopp J.C."/>
            <person name="Lin M."/>
            <person name="Madupu R."/>
            <person name="Crabtree J."/>
            <person name="Angiuoli S.V."/>
            <person name="Eisen J.A."/>
            <person name="Seshadri R."/>
            <person name="Ren Q."/>
            <person name="Wu M."/>
            <person name="Utterback T.R."/>
            <person name="Smith S."/>
            <person name="Lewis M."/>
            <person name="Khouri H."/>
            <person name="Zhang C."/>
            <person name="Niu H."/>
            <person name="Lin Q."/>
            <person name="Ohashi N."/>
            <person name="Zhi N."/>
            <person name="Nelson W."/>
            <person name="Brinkac L.M."/>
            <person name="Dodson R.J."/>
            <person name="Rosovitz M.J."/>
            <person name="Sundaram J."/>
            <person name="Daugherty S.C."/>
            <person name="Davidsen T."/>
            <person name="Durkin A.S."/>
            <person name="Gwinn M."/>
            <person name="Haft D.H."/>
            <person name="Selengut J.D."/>
            <person name="Sullivan S.A."/>
            <person name="Zafar N."/>
            <person name="Zhou L."/>
            <person name="Benahmed F."/>
            <person name="Forberger H."/>
            <person name="Halpin R."/>
            <person name="Mulligan S."/>
            <person name="Robinson J."/>
            <person name="White O."/>
            <person name="Rikihisa Y."/>
            <person name="Tettelin H."/>
        </authorList>
    </citation>
    <scope>NUCLEOTIDE SEQUENCE [LARGE SCALE GENOMIC DNA]</scope>
    <source>
        <strain evidence="2">ATCC CRL-10679 / Arkansas</strain>
    </source>
</reference>
<dbReference type="eggNOG" id="COG0189">
    <property type="taxonomic scope" value="Bacteria"/>
</dbReference>
<dbReference type="HOGENOM" id="CLU_635836_0_0_5"/>
<dbReference type="AlphaFoldDB" id="Q2GHY0"/>
<dbReference type="InterPro" id="IPR042520">
    <property type="entry name" value="GshA_N"/>
</dbReference>
<dbReference type="GO" id="GO:0004357">
    <property type="term" value="F:glutamate-cysteine ligase activity"/>
    <property type="evidence" value="ECO:0007669"/>
    <property type="project" value="UniProtKB-EC"/>
</dbReference>
<dbReference type="OrthoDB" id="5644489at2"/>
<keyword evidence="2" id="KW-1185">Reference proteome</keyword>
<dbReference type="STRING" id="205920.ECH_0125"/>